<evidence type="ECO:0000256" key="9">
    <source>
        <dbReference type="SAM" id="MobiDB-lite"/>
    </source>
</evidence>
<comment type="subcellular location">
    <subcellularLocation>
        <location evidence="1">Nucleus</location>
    </subcellularLocation>
</comment>
<organism evidence="11 12">
    <name type="scientific">Tetranychus urticae</name>
    <name type="common">Two-spotted spider mite</name>
    <dbReference type="NCBI Taxonomy" id="32264"/>
    <lineage>
        <taxon>Eukaryota</taxon>
        <taxon>Metazoa</taxon>
        <taxon>Ecdysozoa</taxon>
        <taxon>Arthropoda</taxon>
        <taxon>Chelicerata</taxon>
        <taxon>Arachnida</taxon>
        <taxon>Acari</taxon>
        <taxon>Acariformes</taxon>
        <taxon>Trombidiformes</taxon>
        <taxon>Prostigmata</taxon>
        <taxon>Eleutherengona</taxon>
        <taxon>Raphignathae</taxon>
        <taxon>Tetranychoidea</taxon>
        <taxon>Tetranychidae</taxon>
        <taxon>Tetranychus</taxon>
    </lineage>
</organism>
<keyword evidence="6" id="KW-0804">Transcription</keyword>
<dbReference type="Proteomes" id="UP000015104">
    <property type="component" value="Unassembled WGS sequence"/>
</dbReference>
<dbReference type="Pfam" id="PF00320">
    <property type="entry name" value="GATA"/>
    <property type="match status" value="1"/>
</dbReference>
<keyword evidence="7" id="KW-0539">Nucleus</keyword>
<evidence type="ECO:0000256" key="7">
    <source>
        <dbReference type="ARBA" id="ARBA00023242"/>
    </source>
</evidence>
<evidence type="ECO:0000256" key="5">
    <source>
        <dbReference type="ARBA" id="ARBA00023015"/>
    </source>
</evidence>
<dbReference type="HOGENOM" id="CLU_1206143_0_0_1"/>
<reference evidence="11" key="2">
    <citation type="submission" date="2015-06" db="UniProtKB">
        <authorList>
            <consortium name="EnsemblMetazoa"/>
        </authorList>
    </citation>
    <scope>IDENTIFICATION</scope>
</reference>
<evidence type="ECO:0000313" key="12">
    <source>
        <dbReference type="Proteomes" id="UP000015104"/>
    </source>
</evidence>
<keyword evidence="2" id="KW-0479">Metal-binding</keyword>
<dbReference type="GO" id="GO:0008270">
    <property type="term" value="F:zinc ion binding"/>
    <property type="evidence" value="ECO:0007669"/>
    <property type="project" value="UniProtKB-KW"/>
</dbReference>
<dbReference type="GO" id="GO:0045944">
    <property type="term" value="P:positive regulation of transcription by RNA polymerase II"/>
    <property type="evidence" value="ECO:0007669"/>
    <property type="project" value="TreeGrafter"/>
</dbReference>
<dbReference type="STRING" id="32264.T1JR30"/>
<dbReference type="AlphaFoldDB" id="T1JR30"/>
<dbReference type="GO" id="GO:0000981">
    <property type="term" value="F:DNA-binding transcription factor activity, RNA polymerase II-specific"/>
    <property type="evidence" value="ECO:0007669"/>
    <property type="project" value="TreeGrafter"/>
</dbReference>
<proteinExistence type="predicted"/>
<dbReference type="GO" id="GO:0005634">
    <property type="term" value="C:nucleus"/>
    <property type="evidence" value="ECO:0007669"/>
    <property type="project" value="UniProtKB-SubCell"/>
</dbReference>
<evidence type="ECO:0000256" key="1">
    <source>
        <dbReference type="ARBA" id="ARBA00004123"/>
    </source>
</evidence>
<dbReference type="eggNOG" id="KOG1601">
    <property type="taxonomic scope" value="Eukaryota"/>
</dbReference>
<dbReference type="CDD" id="cd00202">
    <property type="entry name" value="ZnF_GATA"/>
    <property type="match status" value="1"/>
</dbReference>
<evidence type="ECO:0000313" key="11">
    <source>
        <dbReference type="EnsemblMetazoa" id="tetur01g05420.1"/>
    </source>
</evidence>
<dbReference type="Gene3D" id="3.30.50.10">
    <property type="entry name" value="Erythroid Transcription Factor GATA-1, subunit A"/>
    <property type="match status" value="1"/>
</dbReference>
<dbReference type="PROSITE" id="PS50114">
    <property type="entry name" value="GATA_ZN_FINGER_2"/>
    <property type="match status" value="1"/>
</dbReference>
<evidence type="ECO:0000256" key="2">
    <source>
        <dbReference type="ARBA" id="ARBA00022723"/>
    </source>
</evidence>
<feature type="region of interest" description="Disordered" evidence="9">
    <location>
        <begin position="141"/>
        <end position="171"/>
    </location>
</feature>
<dbReference type="PANTHER" id="PTHR10071:SF281">
    <property type="entry name" value="BOX A-BINDING FACTOR-RELATED"/>
    <property type="match status" value="1"/>
</dbReference>
<protein>
    <recommendedName>
        <fullName evidence="10">GATA-type domain-containing protein</fullName>
    </recommendedName>
</protein>
<sequence>MYSAASHEFWLIRHAYDGLARAMFLLAEPARNPPDTSNILGPISKEKSLLIWNSDYLSKSTFSLPDLGASTCLFKTVQAFQFFQKKIQDYQKQDSAMLFVLKCAVTSLWRCNSKGESVCNACGLYFKLHNVPRPLTMKKDAIQTRRRKPKNASQQSHPHLPHQPYQQQPQPQPQSQYVWKQLLMRNEKLPEEEELHTLFIAILKYPCKWNASNFFLGHQLIKCEALQEQA</sequence>
<keyword evidence="12" id="KW-1185">Reference proteome</keyword>
<dbReference type="GO" id="GO:0045165">
    <property type="term" value="P:cell fate commitment"/>
    <property type="evidence" value="ECO:0007669"/>
    <property type="project" value="TreeGrafter"/>
</dbReference>
<dbReference type="InterPro" id="IPR039355">
    <property type="entry name" value="Transcription_factor_GATA"/>
</dbReference>
<keyword evidence="3 8" id="KW-0863">Zinc-finger</keyword>
<evidence type="ECO:0000259" key="10">
    <source>
        <dbReference type="PROSITE" id="PS50114"/>
    </source>
</evidence>
<dbReference type="EMBL" id="CAEY01000444">
    <property type="status" value="NOT_ANNOTATED_CDS"/>
    <property type="molecule type" value="Genomic_DNA"/>
</dbReference>
<evidence type="ECO:0000256" key="3">
    <source>
        <dbReference type="ARBA" id="ARBA00022771"/>
    </source>
</evidence>
<evidence type="ECO:0000256" key="4">
    <source>
        <dbReference type="ARBA" id="ARBA00022833"/>
    </source>
</evidence>
<dbReference type="GO" id="GO:0000122">
    <property type="term" value="P:negative regulation of transcription by RNA polymerase II"/>
    <property type="evidence" value="ECO:0007669"/>
    <property type="project" value="TreeGrafter"/>
</dbReference>
<dbReference type="SMART" id="SM00401">
    <property type="entry name" value="ZnF_GATA"/>
    <property type="match status" value="1"/>
</dbReference>
<evidence type="ECO:0000256" key="8">
    <source>
        <dbReference type="PROSITE-ProRule" id="PRU00094"/>
    </source>
</evidence>
<dbReference type="EnsemblMetazoa" id="tetur01g05420.1">
    <property type="protein sequence ID" value="tetur01g05420.1"/>
    <property type="gene ID" value="tetur01g05420"/>
</dbReference>
<accession>T1JR30</accession>
<dbReference type="InterPro" id="IPR013088">
    <property type="entry name" value="Znf_NHR/GATA"/>
</dbReference>
<name>T1JR30_TETUR</name>
<keyword evidence="4" id="KW-0862">Zinc</keyword>
<reference evidence="12" key="1">
    <citation type="submission" date="2011-08" db="EMBL/GenBank/DDBJ databases">
        <authorList>
            <person name="Rombauts S."/>
        </authorList>
    </citation>
    <scope>NUCLEOTIDE SEQUENCE</scope>
    <source>
        <strain evidence="12">London</strain>
    </source>
</reference>
<dbReference type="SUPFAM" id="SSF57716">
    <property type="entry name" value="Glucocorticoid receptor-like (DNA-binding domain)"/>
    <property type="match status" value="1"/>
</dbReference>
<dbReference type="InterPro" id="IPR000679">
    <property type="entry name" value="Znf_GATA"/>
</dbReference>
<keyword evidence="5" id="KW-0805">Transcription regulation</keyword>
<dbReference type="PANTHER" id="PTHR10071">
    <property type="entry name" value="TRANSCRIPTION FACTOR GATA FAMILY MEMBER"/>
    <property type="match status" value="1"/>
</dbReference>
<evidence type="ECO:0000256" key="6">
    <source>
        <dbReference type="ARBA" id="ARBA00023163"/>
    </source>
</evidence>
<dbReference type="GO" id="GO:0000978">
    <property type="term" value="F:RNA polymerase II cis-regulatory region sequence-specific DNA binding"/>
    <property type="evidence" value="ECO:0007669"/>
    <property type="project" value="TreeGrafter"/>
</dbReference>
<feature type="compositionally biased region" description="Low complexity" evidence="9">
    <location>
        <begin position="153"/>
        <end position="171"/>
    </location>
</feature>
<feature type="domain" description="GATA-type" evidence="10">
    <location>
        <begin position="106"/>
        <end position="145"/>
    </location>
</feature>